<keyword evidence="1" id="KW-1133">Transmembrane helix</keyword>
<evidence type="ECO:0000313" key="2">
    <source>
        <dbReference type="EMBL" id="CAB4368476.1"/>
    </source>
</evidence>
<proteinExistence type="predicted"/>
<feature type="transmembrane region" description="Helical" evidence="1">
    <location>
        <begin position="16"/>
        <end position="36"/>
    </location>
</feature>
<accession>A0A6J6AHW7</accession>
<gene>
    <name evidence="2" type="ORF">UFOPK4179_01278</name>
</gene>
<reference evidence="2" key="1">
    <citation type="submission" date="2020-05" db="EMBL/GenBank/DDBJ databases">
        <authorList>
            <person name="Chiriac C."/>
            <person name="Salcher M."/>
            <person name="Ghai R."/>
            <person name="Kavagutti S V."/>
        </authorList>
    </citation>
    <scope>NUCLEOTIDE SEQUENCE</scope>
</reference>
<organism evidence="2">
    <name type="scientific">freshwater metagenome</name>
    <dbReference type="NCBI Taxonomy" id="449393"/>
    <lineage>
        <taxon>unclassified sequences</taxon>
        <taxon>metagenomes</taxon>
        <taxon>ecological metagenomes</taxon>
    </lineage>
</organism>
<protein>
    <submittedName>
        <fullName evidence="2">Unannotated protein</fullName>
    </submittedName>
</protein>
<evidence type="ECO:0000256" key="1">
    <source>
        <dbReference type="SAM" id="Phobius"/>
    </source>
</evidence>
<keyword evidence="1" id="KW-0472">Membrane</keyword>
<dbReference type="EMBL" id="CAETWZ010000166">
    <property type="protein sequence ID" value="CAB4368476.1"/>
    <property type="molecule type" value="Genomic_DNA"/>
</dbReference>
<sequence length="37" mass="3955">MFNPVTVNTALLESTVLVLPLNVLLTLTLYVPAVLAT</sequence>
<dbReference type="AlphaFoldDB" id="A0A6J6AHW7"/>
<keyword evidence="1" id="KW-0812">Transmembrane</keyword>
<name>A0A6J6AHW7_9ZZZZ</name>